<accession>A0A0C1E5J3</accession>
<evidence type="ECO:0000259" key="8">
    <source>
        <dbReference type="Pfam" id="PF02687"/>
    </source>
</evidence>
<organism evidence="10 11">
    <name type="scientific">Parachlamydia acanthamoebae</name>
    <dbReference type="NCBI Taxonomy" id="83552"/>
    <lineage>
        <taxon>Bacteria</taxon>
        <taxon>Pseudomonadati</taxon>
        <taxon>Chlamydiota</taxon>
        <taxon>Chlamydiia</taxon>
        <taxon>Parachlamydiales</taxon>
        <taxon>Parachlamydiaceae</taxon>
        <taxon>Parachlamydia</taxon>
    </lineage>
</organism>
<dbReference type="PATRIC" id="fig|83552.4.peg.2221"/>
<dbReference type="GO" id="GO:0005886">
    <property type="term" value="C:plasma membrane"/>
    <property type="evidence" value="ECO:0007669"/>
    <property type="project" value="UniProtKB-SubCell"/>
</dbReference>
<dbReference type="PANTHER" id="PTHR43738:SF1">
    <property type="entry name" value="HEMIN TRANSPORT SYSTEM PERMEASE PROTEIN HRTB-RELATED"/>
    <property type="match status" value="1"/>
</dbReference>
<dbReference type="AlphaFoldDB" id="A0A0C1E5J3"/>
<evidence type="ECO:0000256" key="2">
    <source>
        <dbReference type="ARBA" id="ARBA00022448"/>
    </source>
</evidence>
<evidence type="ECO:0000313" key="10">
    <source>
        <dbReference type="EMBL" id="KIA76577.1"/>
    </source>
</evidence>
<keyword evidence="3" id="KW-1003">Cell membrane</keyword>
<protein>
    <submittedName>
        <fullName evidence="10">Uncharacterized protein</fullName>
    </submittedName>
</protein>
<keyword evidence="6 7" id="KW-0472">Membrane</keyword>
<reference evidence="10 11" key="1">
    <citation type="journal article" date="2014" name="Mol. Biol. Evol.">
        <title>Massive expansion of Ubiquitination-related gene families within the Chlamydiae.</title>
        <authorList>
            <person name="Domman D."/>
            <person name="Collingro A."/>
            <person name="Lagkouvardos I."/>
            <person name="Gehre L."/>
            <person name="Weinmaier T."/>
            <person name="Rattei T."/>
            <person name="Subtil A."/>
            <person name="Horn M."/>
        </authorList>
    </citation>
    <scope>NUCLEOTIDE SEQUENCE [LARGE SCALE GENOMIC DNA]</scope>
    <source>
        <strain evidence="10 11">OEW1</strain>
    </source>
</reference>
<gene>
    <name evidence="10" type="ORF">DB43_AA00020</name>
</gene>
<feature type="domain" description="ABC3 transporter permease C-terminal" evidence="8">
    <location>
        <begin position="265"/>
        <end position="373"/>
    </location>
</feature>
<feature type="transmembrane region" description="Helical" evidence="7">
    <location>
        <begin position="309"/>
        <end position="333"/>
    </location>
</feature>
<dbReference type="InterPro" id="IPR051125">
    <property type="entry name" value="ABC-4/HrtB_transporter"/>
</dbReference>
<evidence type="ECO:0000256" key="4">
    <source>
        <dbReference type="ARBA" id="ARBA00022692"/>
    </source>
</evidence>
<sequence>MLAVAFKMLIGNRASFIGAIFGVFLATLLISQQSAIFLGLVSRSYRMVTDISLPNIWVIDPATQGEGAIRTMPKEYLDIVRSTPGIEWAVPIDLMDIPIAMESGVFKIAQLYGIDDATLIGAPAEMLEGNVRDLHREGAVIIDVNSANGALAHTLPDGSVIPVRIGDTFEINNRRAVVVGIAKITPGFFPQPVMFTATSQFEQFTSVKRISFIAAKSSPDANVDDVLNRINSFAMYDGLTSDQFKRKIAEYFLKTGILINFGLSVALGLIIGFSITGQIFYILTLQNINYYALMKALGGNKTMILKMIILQAVVSGVIGYLIGTAATLLWGFAIKNTTLAFLFPWQLLLFTASVALIICIFTAILSIRRVLYVDPKTLLGS</sequence>
<evidence type="ECO:0000256" key="1">
    <source>
        <dbReference type="ARBA" id="ARBA00004651"/>
    </source>
</evidence>
<dbReference type="InterPro" id="IPR025857">
    <property type="entry name" value="MacB_PCD"/>
</dbReference>
<evidence type="ECO:0000256" key="5">
    <source>
        <dbReference type="ARBA" id="ARBA00022989"/>
    </source>
</evidence>
<proteinExistence type="predicted"/>
<dbReference type="Pfam" id="PF02687">
    <property type="entry name" value="FtsX"/>
    <property type="match status" value="1"/>
</dbReference>
<keyword evidence="5 7" id="KW-1133">Transmembrane helix</keyword>
<evidence type="ECO:0000259" key="9">
    <source>
        <dbReference type="Pfam" id="PF12704"/>
    </source>
</evidence>
<dbReference type="PANTHER" id="PTHR43738">
    <property type="entry name" value="ABC TRANSPORTER, MEMBRANE PROTEIN"/>
    <property type="match status" value="1"/>
</dbReference>
<dbReference type="OMA" id="IIYTMTM"/>
<dbReference type="Pfam" id="PF12704">
    <property type="entry name" value="MacB_PCD"/>
    <property type="match status" value="1"/>
</dbReference>
<dbReference type="Proteomes" id="UP000031307">
    <property type="component" value="Unassembled WGS sequence"/>
</dbReference>
<evidence type="ECO:0000256" key="6">
    <source>
        <dbReference type="ARBA" id="ARBA00023136"/>
    </source>
</evidence>
<dbReference type="InterPro" id="IPR003838">
    <property type="entry name" value="ABC3_permease_C"/>
</dbReference>
<evidence type="ECO:0000256" key="3">
    <source>
        <dbReference type="ARBA" id="ARBA00022475"/>
    </source>
</evidence>
<comment type="caution">
    <text evidence="10">The sequence shown here is derived from an EMBL/GenBank/DDBJ whole genome shotgun (WGS) entry which is preliminary data.</text>
</comment>
<dbReference type="RefSeq" id="WP_013925729.1">
    <property type="nucleotide sequence ID" value="NZ_BAWW01000066.1"/>
</dbReference>
<dbReference type="EMBL" id="JSAM01000111">
    <property type="protein sequence ID" value="KIA76577.1"/>
    <property type="molecule type" value="Genomic_DNA"/>
</dbReference>
<feature type="domain" description="MacB-like periplasmic core" evidence="9">
    <location>
        <begin position="38"/>
        <end position="231"/>
    </location>
</feature>
<feature type="transmembrane region" description="Helical" evidence="7">
    <location>
        <begin position="16"/>
        <end position="41"/>
    </location>
</feature>
<comment type="subcellular location">
    <subcellularLocation>
        <location evidence="1">Cell membrane</location>
        <topology evidence="1">Multi-pass membrane protein</topology>
    </subcellularLocation>
</comment>
<keyword evidence="2" id="KW-0813">Transport</keyword>
<evidence type="ECO:0000256" key="7">
    <source>
        <dbReference type="SAM" id="Phobius"/>
    </source>
</evidence>
<evidence type="ECO:0000313" key="11">
    <source>
        <dbReference type="Proteomes" id="UP000031307"/>
    </source>
</evidence>
<keyword evidence="4 7" id="KW-0812">Transmembrane</keyword>
<name>A0A0C1E5J3_9BACT</name>
<feature type="transmembrane region" description="Helical" evidence="7">
    <location>
        <begin position="345"/>
        <end position="367"/>
    </location>
</feature>